<dbReference type="EMBL" id="CAOQHR010000003">
    <property type="protein sequence ID" value="CAI6332335.1"/>
    <property type="molecule type" value="Genomic_DNA"/>
</dbReference>
<reference evidence="1" key="1">
    <citation type="submission" date="2023-01" db="EMBL/GenBank/DDBJ databases">
        <authorList>
            <person name="Van Ghelder C."/>
            <person name="Rancurel C."/>
        </authorList>
    </citation>
    <scope>NUCLEOTIDE SEQUENCE</scope>
    <source>
        <strain evidence="1">CNCM I-4278</strain>
    </source>
</reference>
<keyword evidence="2" id="KW-1185">Reference proteome</keyword>
<proteinExistence type="predicted"/>
<sequence>MQPGLRFAVPWMRHGGLGTKHASSTCFCSPPFLIRSAYVGTLLGDGRANRMTPALPWCCCCCYSTVRCCCCCCCCLESPPSDRSR</sequence>
<name>A0A9W4UAG2_9PLEO</name>
<dbReference type="AlphaFoldDB" id="A0A9W4UAG2"/>
<gene>
    <name evidence="1" type="ORF">PDIGIT_LOCUS5362</name>
</gene>
<evidence type="ECO:0000313" key="2">
    <source>
        <dbReference type="Proteomes" id="UP001152607"/>
    </source>
</evidence>
<comment type="caution">
    <text evidence="1">The sequence shown here is derived from an EMBL/GenBank/DDBJ whole genome shotgun (WGS) entry which is preliminary data.</text>
</comment>
<evidence type="ECO:0000313" key="1">
    <source>
        <dbReference type="EMBL" id="CAI6332335.1"/>
    </source>
</evidence>
<dbReference type="Proteomes" id="UP001152607">
    <property type="component" value="Unassembled WGS sequence"/>
</dbReference>
<organism evidence="1 2">
    <name type="scientific">Periconia digitata</name>
    <dbReference type="NCBI Taxonomy" id="1303443"/>
    <lineage>
        <taxon>Eukaryota</taxon>
        <taxon>Fungi</taxon>
        <taxon>Dikarya</taxon>
        <taxon>Ascomycota</taxon>
        <taxon>Pezizomycotina</taxon>
        <taxon>Dothideomycetes</taxon>
        <taxon>Pleosporomycetidae</taxon>
        <taxon>Pleosporales</taxon>
        <taxon>Massarineae</taxon>
        <taxon>Periconiaceae</taxon>
        <taxon>Periconia</taxon>
    </lineage>
</organism>
<accession>A0A9W4UAG2</accession>
<protein>
    <submittedName>
        <fullName evidence="1">Uncharacterized protein</fullName>
    </submittedName>
</protein>